<comment type="pathway">
    <text evidence="4">Cofactor biosynthesis; adenosylcobalamin biosynthesis; adenosylcobalamin from cob(II)yrinate a,c-diamide: step 2/7.</text>
</comment>
<keyword evidence="3 4" id="KW-0067">ATP-binding</keyword>
<dbReference type="Gene3D" id="1.20.1200.10">
    <property type="entry name" value="Cobalamin adenosyltransferase-like"/>
    <property type="match status" value="1"/>
</dbReference>
<dbReference type="GO" id="GO:0009236">
    <property type="term" value="P:cobalamin biosynthetic process"/>
    <property type="evidence" value="ECO:0007669"/>
    <property type="project" value="UniProtKB-UniRule"/>
</dbReference>
<dbReference type="AlphaFoldDB" id="A0A9D9NPX3"/>
<dbReference type="InterPro" id="IPR036451">
    <property type="entry name" value="CblAdoTrfase-like_sf"/>
</dbReference>
<evidence type="ECO:0000313" key="7">
    <source>
        <dbReference type="Proteomes" id="UP000823772"/>
    </source>
</evidence>
<evidence type="ECO:0000256" key="1">
    <source>
        <dbReference type="ARBA" id="ARBA00022679"/>
    </source>
</evidence>
<dbReference type="InterPro" id="IPR029499">
    <property type="entry name" value="PduO-typ"/>
</dbReference>
<keyword evidence="1 4" id="KW-0808">Transferase</keyword>
<dbReference type="PANTHER" id="PTHR12213:SF0">
    <property type="entry name" value="CORRINOID ADENOSYLTRANSFERASE MMAB"/>
    <property type="match status" value="1"/>
</dbReference>
<protein>
    <recommendedName>
        <fullName evidence="4">Corrinoid adenosyltransferase</fullName>
        <ecNumber evidence="4">2.5.1.17</ecNumber>
    </recommendedName>
    <alternativeName>
        <fullName evidence="4">Cob(II)alamin adenosyltransferase</fullName>
    </alternativeName>
    <alternativeName>
        <fullName evidence="4">Cob(II)yrinic acid a,c-diamide adenosyltransferase</fullName>
    </alternativeName>
    <alternativeName>
        <fullName evidence="4">Cobinamide/cobalamin adenosyltransferase</fullName>
    </alternativeName>
</protein>
<keyword evidence="2 4" id="KW-0547">Nucleotide-binding</keyword>
<evidence type="ECO:0000259" key="5">
    <source>
        <dbReference type="Pfam" id="PF01923"/>
    </source>
</evidence>
<evidence type="ECO:0000313" key="6">
    <source>
        <dbReference type="EMBL" id="MBO8481430.1"/>
    </source>
</evidence>
<comment type="catalytic activity">
    <reaction evidence="4">
        <text>2 cob(II)yrinate a,c diamide + reduced [electron-transfer flavoprotein] + 2 ATP = 2 adenosylcob(III)yrinate a,c-diamide + 2 triphosphate + oxidized [electron-transfer flavoprotein] + 3 H(+)</text>
        <dbReference type="Rhea" id="RHEA:11528"/>
        <dbReference type="Rhea" id="RHEA-COMP:10685"/>
        <dbReference type="Rhea" id="RHEA-COMP:10686"/>
        <dbReference type="ChEBI" id="CHEBI:15378"/>
        <dbReference type="ChEBI" id="CHEBI:18036"/>
        <dbReference type="ChEBI" id="CHEBI:30616"/>
        <dbReference type="ChEBI" id="CHEBI:57692"/>
        <dbReference type="ChEBI" id="CHEBI:58307"/>
        <dbReference type="ChEBI" id="CHEBI:58503"/>
        <dbReference type="ChEBI" id="CHEBI:58537"/>
        <dbReference type="EC" id="2.5.1.17"/>
    </reaction>
</comment>
<dbReference type="Proteomes" id="UP000823772">
    <property type="component" value="Unassembled WGS sequence"/>
</dbReference>
<dbReference type="EMBL" id="JADILY010000053">
    <property type="protein sequence ID" value="MBO8481430.1"/>
    <property type="molecule type" value="Genomic_DNA"/>
</dbReference>
<reference evidence="6" key="1">
    <citation type="submission" date="2020-10" db="EMBL/GenBank/DDBJ databases">
        <authorList>
            <person name="Gilroy R."/>
        </authorList>
    </citation>
    <scope>NUCLEOTIDE SEQUENCE</scope>
    <source>
        <strain evidence="6">B3-2255</strain>
    </source>
</reference>
<keyword evidence="4" id="KW-0169">Cobalamin biosynthesis</keyword>
<comment type="caution">
    <text evidence="6">The sequence shown here is derived from an EMBL/GenBank/DDBJ whole genome shotgun (WGS) entry which is preliminary data.</text>
</comment>
<dbReference type="GO" id="GO:0008817">
    <property type="term" value="F:corrinoid adenosyltransferase activity"/>
    <property type="evidence" value="ECO:0007669"/>
    <property type="project" value="UniProtKB-UniRule"/>
</dbReference>
<evidence type="ECO:0000256" key="2">
    <source>
        <dbReference type="ARBA" id="ARBA00022741"/>
    </source>
</evidence>
<dbReference type="InterPro" id="IPR016030">
    <property type="entry name" value="CblAdoTrfase-like"/>
</dbReference>
<feature type="domain" description="Cobalamin adenosyltransferase-like" evidence="5">
    <location>
        <begin position="3"/>
        <end position="164"/>
    </location>
</feature>
<evidence type="ECO:0000256" key="4">
    <source>
        <dbReference type="RuleBase" id="RU366026"/>
    </source>
</evidence>
<dbReference type="EC" id="2.5.1.17" evidence="4"/>
<sequence length="177" mass="19801">MKIYTKTGDEGKTSLVGGKRVPKNHPRVMAYGDIDELISWVGLLRAGLPEHDYELRRIQCALMNGSAHIAAEDSSKPLPAFPEEDIAWLEGQIDKMTQTIPEQKAFVLPSGPREAALCHVARTVCRRCERSSIAIGGQQGEDVRKTVKYINRLSDYLFTLARYVTNAKGLVEDFWLP</sequence>
<reference evidence="6" key="2">
    <citation type="journal article" date="2021" name="PeerJ">
        <title>Extensive microbial diversity within the chicken gut microbiome revealed by metagenomics and culture.</title>
        <authorList>
            <person name="Gilroy R."/>
            <person name="Ravi A."/>
            <person name="Getino M."/>
            <person name="Pursley I."/>
            <person name="Horton D.L."/>
            <person name="Alikhan N.F."/>
            <person name="Baker D."/>
            <person name="Gharbi K."/>
            <person name="Hall N."/>
            <person name="Watson M."/>
            <person name="Adriaenssens E.M."/>
            <person name="Foster-Nyarko E."/>
            <person name="Jarju S."/>
            <person name="Secka A."/>
            <person name="Antonio M."/>
            <person name="Oren A."/>
            <person name="Chaudhuri R.R."/>
            <person name="La Ragione R."/>
            <person name="Hildebrand F."/>
            <person name="Pallen M.J."/>
        </authorList>
    </citation>
    <scope>NUCLEOTIDE SEQUENCE</scope>
    <source>
        <strain evidence="6">B3-2255</strain>
    </source>
</reference>
<dbReference type="GO" id="GO:0005524">
    <property type="term" value="F:ATP binding"/>
    <property type="evidence" value="ECO:0007669"/>
    <property type="project" value="UniProtKB-UniRule"/>
</dbReference>
<comment type="similarity">
    <text evidence="4">Belongs to the Cob(I)alamin adenosyltransferase family.</text>
</comment>
<dbReference type="PANTHER" id="PTHR12213">
    <property type="entry name" value="CORRINOID ADENOSYLTRANSFERASE"/>
    <property type="match status" value="1"/>
</dbReference>
<organism evidence="6 7">
    <name type="scientific">Candidatus Merdivivens faecigallinarum</name>
    <dbReference type="NCBI Taxonomy" id="2840871"/>
    <lineage>
        <taxon>Bacteria</taxon>
        <taxon>Pseudomonadati</taxon>
        <taxon>Bacteroidota</taxon>
        <taxon>Bacteroidia</taxon>
        <taxon>Bacteroidales</taxon>
        <taxon>Muribaculaceae</taxon>
        <taxon>Muribaculaceae incertae sedis</taxon>
        <taxon>Candidatus Merdivivens</taxon>
    </lineage>
</organism>
<gene>
    <name evidence="6" type="ORF">IAC87_02655</name>
</gene>
<evidence type="ECO:0000256" key="3">
    <source>
        <dbReference type="ARBA" id="ARBA00022840"/>
    </source>
</evidence>
<name>A0A9D9NPX3_9BACT</name>
<dbReference type="SUPFAM" id="SSF89028">
    <property type="entry name" value="Cobalamin adenosyltransferase-like"/>
    <property type="match status" value="1"/>
</dbReference>
<dbReference type="NCBIfam" id="TIGR00636">
    <property type="entry name" value="PduO_Nterm"/>
    <property type="match status" value="1"/>
</dbReference>
<comment type="catalytic activity">
    <reaction evidence="4">
        <text>2 cob(II)alamin + reduced [electron-transfer flavoprotein] + 2 ATP = 2 adenosylcob(III)alamin + 2 triphosphate + oxidized [electron-transfer flavoprotein] + 3 H(+)</text>
        <dbReference type="Rhea" id="RHEA:28671"/>
        <dbReference type="Rhea" id="RHEA-COMP:10685"/>
        <dbReference type="Rhea" id="RHEA-COMP:10686"/>
        <dbReference type="ChEBI" id="CHEBI:15378"/>
        <dbReference type="ChEBI" id="CHEBI:16304"/>
        <dbReference type="ChEBI" id="CHEBI:18036"/>
        <dbReference type="ChEBI" id="CHEBI:18408"/>
        <dbReference type="ChEBI" id="CHEBI:30616"/>
        <dbReference type="ChEBI" id="CHEBI:57692"/>
        <dbReference type="ChEBI" id="CHEBI:58307"/>
        <dbReference type="EC" id="2.5.1.17"/>
    </reaction>
</comment>
<accession>A0A9D9NPX3</accession>
<dbReference type="Pfam" id="PF01923">
    <property type="entry name" value="Cob_adeno_trans"/>
    <property type="match status" value="1"/>
</dbReference>
<proteinExistence type="inferred from homology"/>